<dbReference type="EMBL" id="VULO01000012">
    <property type="protein sequence ID" value="MSS85153.1"/>
    <property type="molecule type" value="Genomic_DNA"/>
</dbReference>
<dbReference type="Proteomes" id="UP000470875">
    <property type="component" value="Unassembled WGS sequence"/>
</dbReference>
<protein>
    <recommendedName>
        <fullName evidence="4">SAF domain-containing protein</fullName>
    </recommendedName>
</protein>
<gene>
    <name evidence="2" type="ORF">FYJ24_10360</name>
</gene>
<feature type="transmembrane region" description="Helical" evidence="1">
    <location>
        <begin position="12"/>
        <end position="32"/>
    </location>
</feature>
<dbReference type="AlphaFoldDB" id="A0A6N7W9K0"/>
<keyword evidence="3" id="KW-1185">Reference proteome</keyword>
<sequence length="211" mass="22266">MKPHWKEAAWQLRTAFVGIAVTVVLVLTILAIRGNSETVTAWVNERDISEGQTVADASPTPVALPPGAIPASALTDPGDVSQARFALPLEAGTVLTERQLLGSPLSRSLGSDEVVITLPIPPSPARTLQVGDSIDLWGTSPDCVEVTCAPSLLAEAARIVDITQYDGADWGETEHTGITVILNRQHVGAALGAVSQDTLHCVLRRPQDLEG</sequence>
<reference evidence="2 3" key="1">
    <citation type="submission" date="2019-08" db="EMBL/GenBank/DDBJ databases">
        <title>In-depth cultivation of the pig gut microbiome towards novel bacterial diversity and tailored functional studies.</title>
        <authorList>
            <person name="Wylensek D."/>
            <person name="Hitch T.C.A."/>
            <person name="Clavel T."/>
        </authorList>
    </citation>
    <scope>NUCLEOTIDE SEQUENCE [LARGE SCALE GENOMIC DNA]</scope>
    <source>
        <strain evidence="2 3">WB03_NA08</strain>
    </source>
</reference>
<evidence type="ECO:0000313" key="2">
    <source>
        <dbReference type="EMBL" id="MSS85153.1"/>
    </source>
</evidence>
<dbReference type="RefSeq" id="WP_154546129.1">
    <property type="nucleotide sequence ID" value="NZ_VULO01000012.1"/>
</dbReference>
<keyword evidence="1" id="KW-0812">Transmembrane</keyword>
<proteinExistence type="predicted"/>
<dbReference type="CDD" id="cd11614">
    <property type="entry name" value="SAF_CpaB_FlgA_like"/>
    <property type="match status" value="1"/>
</dbReference>
<keyword evidence="1" id="KW-0472">Membrane</keyword>
<evidence type="ECO:0008006" key="4">
    <source>
        <dbReference type="Google" id="ProtNLM"/>
    </source>
</evidence>
<name>A0A6N7W9K0_9ACTO</name>
<accession>A0A6N7W9K0</accession>
<organism evidence="2 3">
    <name type="scientific">Scrofimicrobium canadense</name>
    <dbReference type="NCBI Taxonomy" id="2652290"/>
    <lineage>
        <taxon>Bacteria</taxon>
        <taxon>Bacillati</taxon>
        <taxon>Actinomycetota</taxon>
        <taxon>Actinomycetes</taxon>
        <taxon>Actinomycetales</taxon>
        <taxon>Actinomycetaceae</taxon>
        <taxon>Scrofimicrobium</taxon>
    </lineage>
</organism>
<evidence type="ECO:0000313" key="3">
    <source>
        <dbReference type="Proteomes" id="UP000470875"/>
    </source>
</evidence>
<evidence type="ECO:0000256" key="1">
    <source>
        <dbReference type="SAM" id="Phobius"/>
    </source>
</evidence>
<keyword evidence="1" id="KW-1133">Transmembrane helix</keyword>
<comment type="caution">
    <text evidence="2">The sequence shown here is derived from an EMBL/GenBank/DDBJ whole genome shotgun (WGS) entry which is preliminary data.</text>
</comment>